<protein>
    <submittedName>
        <fullName evidence="2">Uncharacterized protein</fullName>
    </submittedName>
</protein>
<evidence type="ECO:0000313" key="3">
    <source>
        <dbReference type="Proteomes" id="UP000063063"/>
    </source>
</evidence>
<feature type="region of interest" description="Disordered" evidence="1">
    <location>
        <begin position="138"/>
        <end position="248"/>
    </location>
</feature>
<keyword evidence="3" id="KW-1185">Reference proteome</keyword>
<reference evidence="2 3" key="1">
    <citation type="journal article" date="2015" name="Sci. Rep.">
        <title>The genome of Leishmania panamensis: insights into genomics of the L. (Viannia) subgenus.</title>
        <authorList>
            <person name="Llanes A."/>
            <person name="Restrepo C.M."/>
            <person name="Vecchio G.D."/>
            <person name="Anguizola F.J."/>
            <person name="Lleonart R."/>
        </authorList>
    </citation>
    <scope>NUCLEOTIDE SEQUENCE [LARGE SCALE GENOMIC DNA]</scope>
    <source>
        <strain evidence="2 3">MHOM/PA/94/PSC-1</strain>
    </source>
</reference>
<dbReference type="OrthoDB" id="266402at2759"/>
<dbReference type="AlphaFoldDB" id="A0A088S0Y1"/>
<dbReference type="eggNOG" id="ENOG502S8RR">
    <property type="taxonomic scope" value="Eukaryota"/>
</dbReference>
<sequence length="668" mass="71307">MRSTETPSQDMAEPLPSAPLLEVATSTRFPAPGGDDGKREEVTMLSGFSPSVSTVDASTLVGPTARDKLTKHPVEKIVVANEGASTPSLVGDTTQFRITKRLPFLADTEGTEVILGETSQGFLSSPLPSSATTCNYHCTPQHSTDASSPEDKELDRHVDGGDDDDAARGNAIQDKYNITSGWVDNLPTGDSTASLDKPMHGTASSEVPSVAPFIGSKKRRRGGAGGKHDPANGGGGERKRRAQRADDAEVQAAFKHSQRVLRKQAKSVNMRDVFSQTLSLPLPLQVPTDTLGNPSSFPSKTPLADTPTNDSDANADAATTATAGVSSSSSLRIRSPACSPASLLSPSSPSSSSVWSPGVVGELTSRFLAQVQQQKRQKFEQMVSRELTQSQTLSQTQSLTQHPRQHGDAENGQGSGDGEYNPRTCTYYGMANDFTIPVDELVIGDEDNEAANWMPADPSSPTSQHARRMIQRDPVTSDETVLLGASSGEEGRFASCSNTLAEGQKAEDEEVSQQQEQAMRSLARKHEIWKLKQQQLRAQEQVELDERAKAMQKQRSTKLVTAVTAAAASSGNIHFARGDAEGTPATPAPLFTCSFRTYQASATGIDRGNDSGGVNATVAPRSTQSAKLSAEAISMIRRINSFDNTSTQRVVVFGTAASKQGKDKRMQR</sequence>
<dbReference type="RefSeq" id="XP_010702676.1">
    <property type="nucleotide sequence ID" value="XM_010704374.1"/>
</dbReference>
<dbReference type="EMBL" id="CP009403">
    <property type="protein sequence ID" value="AIO01876.1"/>
    <property type="molecule type" value="Genomic_DNA"/>
</dbReference>
<evidence type="ECO:0000313" key="2">
    <source>
        <dbReference type="EMBL" id="AIO01876.1"/>
    </source>
</evidence>
<dbReference type="Proteomes" id="UP000063063">
    <property type="component" value="Chromosome 34"/>
</dbReference>
<organism evidence="2 3">
    <name type="scientific">Leishmania panamensis</name>
    <dbReference type="NCBI Taxonomy" id="5679"/>
    <lineage>
        <taxon>Eukaryota</taxon>
        <taxon>Discoba</taxon>
        <taxon>Euglenozoa</taxon>
        <taxon>Kinetoplastea</taxon>
        <taxon>Metakinetoplastina</taxon>
        <taxon>Trypanosomatida</taxon>
        <taxon>Trypanosomatidae</taxon>
        <taxon>Leishmaniinae</taxon>
        <taxon>Leishmania</taxon>
        <taxon>Leishmania guyanensis species complex</taxon>
    </lineage>
</organism>
<feature type="compositionally biased region" description="Polar residues" evidence="1">
    <location>
        <begin position="138"/>
        <end position="147"/>
    </location>
</feature>
<feature type="compositionally biased region" description="Basic and acidic residues" evidence="1">
    <location>
        <begin position="149"/>
        <end position="160"/>
    </location>
</feature>
<dbReference type="VEuPathDB" id="TriTrypDB:LPAL13_340031000"/>
<accession>A0A088S0Y1</accession>
<feature type="compositionally biased region" description="Polar residues" evidence="1">
    <location>
        <begin position="287"/>
        <end position="299"/>
    </location>
</feature>
<feature type="region of interest" description="Disordered" evidence="1">
    <location>
        <begin position="382"/>
        <end position="421"/>
    </location>
</feature>
<evidence type="ECO:0000256" key="1">
    <source>
        <dbReference type="SAM" id="MobiDB-lite"/>
    </source>
</evidence>
<dbReference type="VEuPathDB" id="TriTrypDB:LPMP_342500"/>
<dbReference type="GeneID" id="22578755"/>
<gene>
    <name evidence="2" type="ORF">LPMP_342500</name>
</gene>
<feature type="compositionally biased region" description="Low complexity" evidence="1">
    <location>
        <begin position="304"/>
        <end position="356"/>
    </location>
</feature>
<feature type="region of interest" description="Disordered" evidence="1">
    <location>
        <begin position="283"/>
        <end position="356"/>
    </location>
</feature>
<feature type="compositionally biased region" description="Polar residues" evidence="1">
    <location>
        <begin position="176"/>
        <end position="194"/>
    </location>
</feature>
<feature type="region of interest" description="Disordered" evidence="1">
    <location>
        <begin position="1"/>
        <end position="38"/>
    </location>
</feature>
<name>A0A088S0Y1_LEIPA</name>
<dbReference type="KEGG" id="lpan:LPMP_342500"/>
<feature type="compositionally biased region" description="Low complexity" evidence="1">
    <location>
        <begin position="387"/>
        <end position="401"/>
    </location>
</feature>
<proteinExistence type="predicted"/>